<comment type="caution">
    <text evidence="2">The sequence shown here is derived from an EMBL/GenBank/DDBJ whole genome shotgun (WGS) entry which is preliminary data.</text>
</comment>
<feature type="region of interest" description="Disordered" evidence="1">
    <location>
        <begin position="1"/>
        <end position="27"/>
    </location>
</feature>
<gene>
    <name evidence="2" type="ORF">BS47DRAFT_1399626</name>
</gene>
<sequence>MEQVAKDPSFALSAIPHPNLPDDVDHPQYSDYNADDDTALSARNIAQLQALNPGNTQFTIWEMAFCMADDGEVGYQAISDFDNEILTDCDADGDMDPNGSSDMDLDS</sequence>
<evidence type="ECO:0000313" key="2">
    <source>
        <dbReference type="EMBL" id="KAF9506281.1"/>
    </source>
</evidence>
<name>A0A9P6AK29_9AGAM</name>
<reference evidence="2" key="1">
    <citation type="journal article" date="2020" name="Nat. Commun.">
        <title>Large-scale genome sequencing of mycorrhizal fungi provides insights into the early evolution of symbiotic traits.</title>
        <authorList>
            <person name="Miyauchi S."/>
            <person name="Kiss E."/>
            <person name="Kuo A."/>
            <person name="Drula E."/>
            <person name="Kohler A."/>
            <person name="Sanchez-Garcia M."/>
            <person name="Morin E."/>
            <person name="Andreopoulos B."/>
            <person name="Barry K.W."/>
            <person name="Bonito G."/>
            <person name="Buee M."/>
            <person name="Carver A."/>
            <person name="Chen C."/>
            <person name="Cichocki N."/>
            <person name="Clum A."/>
            <person name="Culley D."/>
            <person name="Crous P.W."/>
            <person name="Fauchery L."/>
            <person name="Girlanda M."/>
            <person name="Hayes R.D."/>
            <person name="Keri Z."/>
            <person name="LaButti K."/>
            <person name="Lipzen A."/>
            <person name="Lombard V."/>
            <person name="Magnuson J."/>
            <person name="Maillard F."/>
            <person name="Murat C."/>
            <person name="Nolan M."/>
            <person name="Ohm R.A."/>
            <person name="Pangilinan J."/>
            <person name="Pereira M.F."/>
            <person name="Perotto S."/>
            <person name="Peter M."/>
            <person name="Pfister S."/>
            <person name="Riley R."/>
            <person name="Sitrit Y."/>
            <person name="Stielow J.B."/>
            <person name="Szollosi G."/>
            <person name="Zifcakova L."/>
            <person name="Stursova M."/>
            <person name="Spatafora J.W."/>
            <person name="Tedersoo L."/>
            <person name="Vaario L.M."/>
            <person name="Yamada A."/>
            <person name="Yan M."/>
            <person name="Wang P."/>
            <person name="Xu J."/>
            <person name="Bruns T."/>
            <person name="Baldrian P."/>
            <person name="Vilgalys R."/>
            <person name="Dunand C."/>
            <person name="Henrissat B."/>
            <person name="Grigoriev I.V."/>
            <person name="Hibbett D."/>
            <person name="Nagy L.G."/>
            <person name="Martin F.M."/>
        </authorList>
    </citation>
    <scope>NUCLEOTIDE SEQUENCE</scope>
    <source>
        <strain evidence="2">UP504</strain>
    </source>
</reference>
<protein>
    <submittedName>
        <fullName evidence="2">Uncharacterized protein</fullName>
    </submittedName>
</protein>
<dbReference type="AlphaFoldDB" id="A0A9P6AK29"/>
<proteinExistence type="predicted"/>
<evidence type="ECO:0000256" key="1">
    <source>
        <dbReference type="SAM" id="MobiDB-lite"/>
    </source>
</evidence>
<keyword evidence="3" id="KW-1185">Reference proteome</keyword>
<organism evidence="2 3">
    <name type="scientific">Hydnum rufescens UP504</name>
    <dbReference type="NCBI Taxonomy" id="1448309"/>
    <lineage>
        <taxon>Eukaryota</taxon>
        <taxon>Fungi</taxon>
        <taxon>Dikarya</taxon>
        <taxon>Basidiomycota</taxon>
        <taxon>Agaricomycotina</taxon>
        <taxon>Agaricomycetes</taxon>
        <taxon>Cantharellales</taxon>
        <taxon>Hydnaceae</taxon>
        <taxon>Hydnum</taxon>
    </lineage>
</organism>
<accession>A0A9P6AK29</accession>
<evidence type="ECO:0000313" key="3">
    <source>
        <dbReference type="Proteomes" id="UP000886523"/>
    </source>
</evidence>
<dbReference type="EMBL" id="MU129117">
    <property type="protein sequence ID" value="KAF9506281.1"/>
    <property type="molecule type" value="Genomic_DNA"/>
</dbReference>
<dbReference type="Proteomes" id="UP000886523">
    <property type="component" value="Unassembled WGS sequence"/>
</dbReference>